<feature type="domain" description="Enolase C-terminal" evidence="1">
    <location>
        <begin position="15"/>
        <end position="75"/>
    </location>
</feature>
<keyword evidence="3" id="KW-1185">Reference proteome</keyword>
<name>A0ABQ0RP79_GLUNI</name>
<dbReference type="InterPro" id="IPR029065">
    <property type="entry name" value="Enolase_C-like"/>
</dbReference>
<dbReference type="EMBL" id="BJNE01000016">
    <property type="protein sequence ID" value="GEC13614.1"/>
    <property type="molecule type" value="Genomic_DNA"/>
</dbReference>
<evidence type="ECO:0000313" key="2">
    <source>
        <dbReference type="EMBL" id="GEC13614.1"/>
    </source>
</evidence>
<dbReference type="InterPro" id="IPR036849">
    <property type="entry name" value="Enolase-like_C_sf"/>
</dbReference>
<dbReference type="SUPFAM" id="SSF51604">
    <property type="entry name" value="Enolase C-terminal domain-like"/>
    <property type="match status" value="1"/>
</dbReference>
<proteinExistence type="predicted"/>
<reference evidence="2 3" key="1">
    <citation type="submission" date="2019-06" db="EMBL/GenBank/DDBJ databases">
        <title>Whole genome shotgun sequence of Glutamicibacter nicotianae NBRC 14234.</title>
        <authorList>
            <person name="Hosoyama A."/>
            <person name="Uohara A."/>
            <person name="Ohji S."/>
            <person name="Ichikawa N."/>
        </authorList>
    </citation>
    <scope>NUCLEOTIDE SEQUENCE [LARGE SCALE GENOMIC DNA]</scope>
    <source>
        <strain evidence="2 3">NBRC 14234</strain>
    </source>
</reference>
<sequence>MLDSHGSESPKRRPSSVGFAAQLHVGLAIHNYGIQEYMQHSDATNTVFEQSMTFKDGYLHPGDKPGLGVEFNEEAALSYPYQQAYLPYNRLVDGTVHDW</sequence>
<evidence type="ECO:0000313" key="3">
    <source>
        <dbReference type="Proteomes" id="UP000316242"/>
    </source>
</evidence>
<evidence type="ECO:0000259" key="1">
    <source>
        <dbReference type="Pfam" id="PF13378"/>
    </source>
</evidence>
<accession>A0ABQ0RP79</accession>
<dbReference type="Gene3D" id="3.30.390.10">
    <property type="entry name" value="Enolase-like, N-terminal domain"/>
    <property type="match status" value="1"/>
</dbReference>
<dbReference type="Gene3D" id="3.20.20.120">
    <property type="entry name" value="Enolase-like C-terminal domain"/>
    <property type="match status" value="1"/>
</dbReference>
<gene>
    <name evidence="2" type="ORF">ANI01nite_28170</name>
</gene>
<comment type="caution">
    <text evidence="2">The sequence shown here is derived from an EMBL/GenBank/DDBJ whole genome shotgun (WGS) entry which is preliminary data.</text>
</comment>
<dbReference type="Proteomes" id="UP000316242">
    <property type="component" value="Unassembled WGS sequence"/>
</dbReference>
<dbReference type="Pfam" id="PF13378">
    <property type="entry name" value="MR_MLE_C"/>
    <property type="match status" value="1"/>
</dbReference>
<protein>
    <recommendedName>
        <fullName evidence="1">Enolase C-terminal domain-containing protein</fullName>
    </recommendedName>
</protein>
<dbReference type="InterPro" id="IPR029017">
    <property type="entry name" value="Enolase-like_N"/>
</dbReference>
<organism evidence="2 3">
    <name type="scientific">Glutamicibacter nicotianae</name>
    <name type="common">Arthrobacter nicotianae</name>
    <dbReference type="NCBI Taxonomy" id="37929"/>
    <lineage>
        <taxon>Bacteria</taxon>
        <taxon>Bacillati</taxon>
        <taxon>Actinomycetota</taxon>
        <taxon>Actinomycetes</taxon>
        <taxon>Micrococcales</taxon>
        <taxon>Micrococcaceae</taxon>
        <taxon>Glutamicibacter</taxon>
    </lineage>
</organism>